<dbReference type="GO" id="GO:0003677">
    <property type="term" value="F:DNA binding"/>
    <property type="evidence" value="ECO:0007669"/>
    <property type="project" value="InterPro"/>
</dbReference>
<reference evidence="5" key="1">
    <citation type="submission" date="2018-05" db="EMBL/GenBank/DDBJ databases">
        <authorList>
            <person name="Li X."/>
        </authorList>
    </citation>
    <scope>NUCLEOTIDE SEQUENCE [LARGE SCALE GENOMIC DNA]</scope>
    <source>
        <strain evidence="5">LX32</strain>
    </source>
</reference>
<dbReference type="CDD" id="cd00093">
    <property type="entry name" value="HTH_XRE"/>
    <property type="match status" value="1"/>
</dbReference>
<keyword evidence="2" id="KW-0812">Transmembrane</keyword>
<feature type="transmembrane region" description="Helical" evidence="2">
    <location>
        <begin position="120"/>
        <end position="140"/>
    </location>
</feature>
<dbReference type="RefSeq" id="WP_111528331.1">
    <property type="nucleotide sequence ID" value="NZ_QFYQ01000001.1"/>
</dbReference>
<accession>A0A328AIH8</accession>
<evidence type="ECO:0000313" key="4">
    <source>
        <dbReference type="EMBL" id="RAK54580.1"/>
    </source>
</evidence>
<organism evidence="4 5">
    <name type="scientific">Phenylobacterium soli</name>
    <dbReference type="NCBI Taxonomy" id="2170551"/>
    <lineage>
        <taxon>Bacteria</taxon>
        <taxon>Pseudomonadati</taxon>
        <taxon>Pseudomonadota</taxon>
        <taxon>Alphaproteobacteria</taxon>
        <taxon>Caulobacterales</taxon>
        <taxon>Caulobacteraceae</taxon>
        <taxon>Phenylobacterium</taxon>
    </lineage>
</organism>
<dbReference type="AlphaFoldDB" id="A0A328AIH8"/>
<evidence type="ECO:0000256" key="2">
    <source>
        <dbReference type="SAM" id="Phobius"/>
    </source>
</evidence>
<feature type="region of interest" description="Disordered" evidence="1">
    <location>
        <begin position="310"/>
        <end position="357"/>
    </location>
</feature>
<sequence>MPLDTGGLSEVETSAADGPTLQSGADVGQALKAMREARGLTLDQLAEATRVRASYLEALEEMQLEKLPSRPFVVGYIRAYAQALGADADEAVHRFKAEEPVLDEPLPEPVGVRDERDPRLAAIVAGAVVIIGAIVAWNVVQRIMTETAPAPPTASETVAQKALANTTAGPVSLGAPLPAPVESTTPPPYVTPGLDKAVNAEGQPLVPPQAAQPAPEMNLAGTFTPKGQIYGAPAAQGAVILQALKPAFLVIKGADGSVYFARQLAEGEAYRAANLAGLTVDVSEPEAFQVFSGGQSRGVLPQPLTPVAKLVAPAPTPAPPPAAAPKPAAPATASAQPAPAAAKPQAPAAKPAPKPPQ</sequence>
<dbReference type="PANTHER" id="PTHR34475">
    <property type="match status" value="1"/>
</dbReference>
<dbReference type="PANTHER" id="PTHR34475:SF1">
    <property type="entry name" value="CYTOSKELETON PROTEIN RODZ"/>
    <property type="match status" value="1"/>
</dbReference>
<protein>
    <submittedName>
        <fullName evidence="4">Helix-turn-helix domain-containing protein</fullName>
    </submittedName>
</protein>
<name>A0A328AIH8_9CAUL</name>
<dbReference type="Proteomes" id="UP000249254">
    <property type="component" value="Unassembled WGS sequence"/>
</dbReference>
<dbReference type="Pfam" id="PF13413">
    <property type="entry name" value="HTH_25"/>
    <property type="match status" value="1"/>
</dbReference>
<dbReference type="Gene3D" id="1.10.260.40">
    <property type="entry name" value="lambda repressor-like DNA-binding domains"/>
    <property type="match status" value="1"/>
</dbReference>
<keyword evidence="2" id="KW-0472">Membrane</keyword>
<dbReference type="InterPro" id="IPR010982">
    <property type="entry name" value="Lambda_DNA-bd_dom_sf"/>
</dbReference>
<proteinExistence type="predicted"/>
<dbReference type="PROSITE" id="PS50943">
    <property type="entry name" value="HTH_CROC1"/>
    <property type="match status" value="1"/>
</dbReference>
<dbReference type="InterPro" id="IPR050400">
    <property type="entry name" value="Bact_Cytoskel_RodZ"/>
</dbReference>
<dbReference type="SUPFAM" id="SSF47413">
    <property type="entry name" value="lambda repressor-like DNA-binding domains"/>
    <property type="match status" value="1"/>
</dbReference>
<keyword evidence="5" id="KW-1185">Reference proteome</keyword>
<feature type="region of interest" description="Disordered" evidence="1">
    <location>
        <begin position="1"/>
        <end position="23"/>
    </location>
</feature>
<evidence type="ECO:0000256" key="1">
    <source>
        <dbReference type="SAM" id="MobiDB-lite"/>
    </source>
</evidence>
<gene>
    <name evidence="4" type="ORF">DJ017_08610</name>
</gene>
<keyword evidence="2" id="KW-1133">Transmembrane helix</keyword>
<dbReference type="SMART" id="SM00530">
    <property type="entry name" value="HTH_XRE"/>
    <property type="match status" value="1"/>
</dbReference>
<evidence type="ECO:0000313" key="5">
    <source>
        <dbReference type="Proteomes" id="UP000249254"/>
    </source>
</evidence>
<evidence type="ECO:0000259" key="3">
    <source>
        <dbReference type="PROSITE" id="PS50943"/>
    </source>
</evidence>
<dbReference type="EMBL" id="QFYQ01000001">
    <property type="protein sequence ID" value="RAK54580.1"/>
    <property type="molecule type" value="Genomic_DNA"/>
</dbReference>
<dbReference type="OrthoDB" id="9790252at2"/>
<feature type="compositionally biased region" description="Pro residues" evidence="1">
    <location>
        <begin position="314"/>
        <end position="328"/>
    </location>
</feature>
<feature type="compositionally biased region" description="Low complexity" evidence="1">
    <location>
        <begin position="329"/>
        <end position="349"/>
    </location>
</feature>
<dbReference type="InterPro" id="IPR001387">
    <property type="entry name" value="Cro/C1-type_HTH"/>
</dbReference>
<comment type="caution">
    <text evidence="4">The sequence shown here is derived from an EMBL/GenBank/DDBJ whole genome shotgun (WGS) entry which is preliminary data.</text>
</comment>
<feature type="domain" description="HTH cro/C1-type" evidence="3">
    <location>
        <begin position="31"/>
        <end position="56"/>
    </location>
</feature>